<comment type="caution">
    <text evidence="4">The sequence shown here is derived from an EMBL/GenBank/DDBJ whole genome shotgun (WGS) entry which is preliminary data.</text>
</comment>
<dbReference type="Proteomes" id="UP000178794">
    <property type="component" value="Unassembled WGS sequence"/>
</dbReference>
<evidence type="ECO:0000256" key="2">
    <source>
        <dbReference type="ARBA" id="ARBA00023163"/>
    </source>
</evidence>
<dbReference type="GO" id="GO:0046976">
    <property type="term" value="F:histone H3K27 methyltransferase activity"/>
    <property type="evidence" value="ECO:0007669"/>
    <property type="project" value="TreeGrafter"/>
</dbReference>
<keyword evidence="2" id="KW-0804">Transcription</keyword>
<evidence type="ECO:0000256" key="1">
    <source>
        <dbReference type="ARBA" id="ARBA00023015"/>
    </source>
</evidence>
<sequence>MKHPETHTEVPAATRTGRSSAGIGLFATAPIKKGALIIEYTGERITVDEADQRGGQYLFQVTDTLTIDGRGRENKARYINHSCRGNAEAEHLEDGDRIFIRAKRAIKEGEEITYHYGKEFFETYIKPKGCRCVKCTEVKK</sequence>
<name>A0A1F6DC23_9BACT</name>
<protein>
    <recommendedName>
        <fullName evidence="3">SET domain-containing protein</fullName>
    </recommendedName>
</protein>
<dbReference type="SMART" id="SM00317">
    <property type="entry name" value="SET"/>
    <property type="match status" value="1"/>
</dbReference>
<dbReference type="GO" id="GO:0031507">
    <property type="term" value="P:heterochromatin formation"/>
    <property type="evidence" value="ECO:0007669"/>
    <property type="project" value="TreeGrafter"/>
</dbReference>
<dbReference type="InterPro" id="IPR045318">
    <property type="entry name" value="EZH1/2-like"/>
</dbReference>
<dbReference type="PROSITE" id="PS50280">
    <property type="entry name" value="SET"/>
    <property type="match status" value="1"/>
</dbReference>
<dbReference type="GO" id="GO:0003682">
    <property type="term" value="F:chromatin binding"/>
    <property type="evidence" value="ECO:0007669"/>
    <property type="project" value="TreeGrafter"/>
</dbReference>
<proteinExistence type="predicted"/>
<gene>
    <name evidence="4" type="ORF">A3C89_03755</name>
</gene>
<dbReference type="InterPro" id="IPR001214">
    <property type="entry name" value="SET_dom"/>
</dbReference>
<organism evidence="4 5">
    <name type="scientific">Candidatus Kaiserbacteria bacterium RIFCSPHIGHO2_02_FULL_50_50</name>
    <dbReference type="NCBI Taxonomy" id="1798492"/>
    <lineage>
        <taxon>Bacteria</taxon>
        <taxon>Candidatus Kaiseribacteriota</taxon>
    </lineage>
</organism>
<dbReference type="PANTHER" id="PTHR45747">
    <property type="entry name" value="HISTONE-LYSINE N-METHYLTRANSFERASE E(Z)"/>
    <property type="match status" value="1"/>
</dbReference>
<dbReference type="PANTHER" id="PTHR45747:SF4">
    <property type="entry name" value="HISTONE-LYSINE N-METHYLTRANSFERASE E(Z)"/>
    <property type="match status" value="1"/>
</dbReference>
<dbReference type="STRING" id="1798492.A3C89_03755"/>
<dbReference type="InterPro" id="IPR046341">
    <property type="entry name" value="SET_dom_sf"/>
</dbReference>
<dbReference type="AlphaFoldDB" id="A0A1F6DC23"/>
<dbReference type="Gene3D" id="2.170.270.10">
    <property type="entry name" value="SET domain"/>
    <property type="match status" value="1"/>
</dbReference>
<dbReference type="Pfam" id="PF00856">
    <property type="entry name" value="SET"/>
    <property type="match status" value="1"/>
</dbReference>
<dbReference type="EMBL" id="MFLF01000021">
    <property type="protein sequence ID" value="OGG58974.1"/>
    <property type="molecule type" value="Genomic_DNA"/>
</dbReference>
<keyword evidence="1" id="KW-0805">Transcription regulation</keyword>
<reference evidence="4 5" key="1">
    <citation type="journal article" date="2016" name="Nat. Commun.">
        <title>Thousands of microbial genomes shed light on interconnected biogeochemical processes in an aquifer system.</title>
        <authorList>
            <person name="Anantharaman K."/>
            <person name="Brown C.T."/>
            <person name="Hug L.A."/>
            <person name="Sharon I."/>
            <person name="Castelle C.J."/>
            <person name="Probst A.J."/>
            <person name="Thomas B.C."/>
            <person name="Singh A."/>
            <person name="Wilkins M.J."/>
            <person name="Karaoz U."/>
            <person name="Brodie E.L."/>
            <person name="Williams K.H."/>
            <person name="Hubbard S.S."/>
            <person name="Banfield J.F."/>
        </authorList>
    </citation>
    <scope>NUCLEOTIDE SEQUENCE [LARGE SCALE GENOMIC DNA]</scope>
</reference>
<evidence type="ECO:0000313" key="4">
    <source>
        <dbReference type="EMBL" id="OGG58974.1"/>
    </source>
</evidence>
<dbReference type="SUPFAM" id="SSF82199">
    <property type="entry name" value="SET domain"/>
    <property type="match status" value="1"/>
</dbReference>
<feature type="domain" description="SET" evidence="3">
    <location>
        <begin position="12"/>
        <end position="117"/>
    </location>
</feature>
<accession>A0A1F6DC23</accession>
<evidence type="ECO:0000259" key="3">
    <source>
        <dbReference type="PROSITE" id="PS50280"/>
    </source>
</evidence>
<evidence type="ECO:0000313" key="5">
    <source>
        <dbReference type="Proteomes" id="UP000178794"/>
    </source>
</evidence>